<evidence type="ECO:0000313" key="9">
    <source>
        <dbReference type="EMBL" id="KAK5536479.1"/>
    </source>
</evidence>
<feature type="transmembrane region" description="Helical" evidence="7">
    <location>
        <begin position="62"/>
        <end position="82"/>
    </location>
</feature>
<feature type="transmembrane region" description="Helical" evidence="7">
    <location>
        <begin position="192"/>
        <end position="213"/>
    </location>
</feature>
<dbReference type="Gene3D" id="1.20.1250.20">
    <property type="entry name" value="MFS general substrate transporter like domains"/>
    <property type="match status" value="2"/>
</dbReference>
<dbReference type="PANTHER" id="PTHR43791:SF3">
    <property type="entry name" value="MAJOR FACILITATOR SUPERFAMILY (MFS) PROFILE DOMAIN-CONTAINING PROTEIN"/>
    <property type="match status" value="1"/>
</dbReference>
<organism evidence="9 10">
    <name type="scientific">Vermiconidia calcicola</name>
    <dbReference type="NCBI Taxonomy" id="1690605"/>
    <lineage>
        <taxon>Eukaryota</taxon>
        <taxon>Fungi</taxon>
        <taxon>Dikarya</taxon>
        <taxon>Ascomycota</taxon>
        <taxon>Pezizomycotina</taxon>
        <taxon>Dothideomycetes</taxon>
        <taxon>Dothideomycetidae</taxon>
        <taxon>Mycosphaerellales</taxon>
        <taxon>Extremaceae</taxon>
        <taxon>Vermiconidia</taxon>
    </lineage>
</organism>
<dbReference type="InterPro" id="IPR036259">
    <property type="entry name" value="MFS_trans_sf"/>
</dbReference>
<evidence type="ECO:0000256" key="2">
    <source>
        <dbReference type="ARBA" id="ARBA00022448"/>
    </source>
</evidence>
<evidence type="ECO:0000256" key="7">
    <source>
        <dbReference type="SAM" id="Phobius"/>
    </source>
</evidence>
<keyword evidence="4 7" id="KW-1133">Transmembrane helix</keyword>
<dbReference type="GO" id="GO:0016020">
    <property type="term" value="C:membrane"/>
    <property type="evidence" value="ECO:0007669"/>
    <property type="project" value="UniProtKB-SubCell"/>
</dbReference>
<dbReference type="EMBL" id="JAXLQG010000008">
    <property type="protein sequence ID" value="KAK5536479.1"/>
    <property type="molecule type" value="Genomic_DNA"/>
</dbReference>
<feature type="transmembrane region" description="Helical" evidence="7">
    <location>
        <begin position="294"/>
        <end position="318"/>
    </location>
</feature>
<dbReference type="InterPro" id="IPR020846">
    <property type="entry name" value="MFS_dom"/>
</dbReference>
<dbReference type="FunFam" id="1.20.1250.20:FF:000013">
    <property type="entry name" value="MFS general substrate transporter"/>
    <property type="match status" value="1"/>
</dbReference>
<dbReference type="PROSITE" id="PS50850">
    <property type="entry name" value="MFS"/>
    <property type="match status" value="1"/>
</dbReference>
<name>A0AAV9QAK3_9PEZI</name>
<feature type="transmembrane region" description="Helical" evidence="7">
    <location>
        <begin position="225"/>
        <end position="245"/>
    </location>
</feature>
<dbReference type="GO" id="GO:0022857">
    <property type="term" value="F:transmembrane transporter activity"/>
    <property type="evidence" value="ECO:0007669"/>
    <property type="project" value="InterPro"/>
</dbReference>
<reference evidence="9 10" key="1">
    <citation type="submission" date="2023-06" db="EMBL/GenBank/DDBJ databases">
        <title>Black Yeasts Isolated from many extreme environments.</title>
        <authorList>
            <person name="Coleine C."/>
            <person name="Stajich J.E."/>
            <person name="Selbmann L."/>
        </authorList>
    </citation>
    <scope>NUCLEOTIDE SEQUENCE [LARGE SCALE GENOMIC DNA]</scope>
    <source>
        <strain evidence="9 10">CCFEE 5887</strain>
    </source>
</reference>
<comment type="subcellular location">
    <subcellularLocation>
        <location evidence="1">Membrane</location>
        <topology evidence="1">Multi-pass membrane protein</topology>
    </subcellularLocation>
</comment>
<proteinExistence type="predicted"/>
<gene>
    <name evidence="9" type="ORF">LTR25_005153</name>
</gene>
<keyword evidence="10" id="KW-1185">Reference proteome</keyword>
<feature type="region of interest" description="Disordered" evidence="6">
    <location>
        <begin position="1"/>
        <end position="20"/>
    </location>
</feature>
<feature type="domain" description="Major facilitator superfamily (MFS) profile" evidence="8">
    <location>
        <begin position="64"/>
        <end position="474"/>
    </location>
</feature>
<dbReference type="Proteomes" id="UP001345827">
    <property type="component" value="Unassembled WGS sequence"/>
</dbReference>
<evidence type="ECO:0000313" key="10">
    <source>
        <dbReference type="Proteomes" id="UP001345827"/>
    </source>
</evidence>
<evidence type="ECO:0000256" key="3">
    <source>
        <dbReference type="ARBA" id="ARBA00022692"/>
    </source>
</evidence>
<evidence type="ECO:0000256" key="4">
    <source>
        <dbReference type="ARBA" id="ARBA00022989"/>
    </source>
</evidence>
<dbReference type="Pfam" id="PF07690">
    <property type="entry name" value="MFS_1"/>
    <property type="match status" value="1"/>
</dbReference>
<dbReference type="InterPro" id="IPR011701">
    <property type="entry name" value="MFS"/>
</dbReference>
<comment type="caution">
    <text evidence="9">The sequence shown here is derived from an EMBL/GenBank/DDBJ whole genome shotgun (WGS) entry which is preliminary data.</text>
</comment>
<dbReference type="FunFam" id="1.20.1250.20:FF:000057">
    <property type="entry name" value="MFS general substrate transporter"/>
    <property type="match status" value="1"/>
</dbReference>
<keyword evidence="2" id="KW-0813">Transport</keyword>
<accession>A0AAV9QAK3</accession>
<dbReference type="AlphaFoldDB" id="A0AAV9QAK3"/>
<feature type="transmembrane region" description="Helical" evidence="7">
    <location>
        <begin position="103"/>
        <end position="124"/>
    </location>
</feature>
<feature type="transmembrane region" description="Helical" evidence="7">
    <location>
        <begin position="156"/>
        <end position="177"/>
    </location>
</feature>
<feature type="transmembrane region" description="Helical" evidence="7">
    <location>
        <begin position="417"/>
        <end position="437"/>
    </location>
</feature>
<evidence type="ECO:0000259" key="8">
    <source>
        <dbReference type="PROSITE" id="PS50850"/>
    </source>
</evidence>
<protein>
    <recommendedName>
        <fullName evidence="8">Major facilitator superfamily (MFS) profile domain-containing protein</fullName>
    </recommendedName>
</protein>
<dbReference type="PANTHER" id="PTHR43791">
    <property type="entry name" value="PERMEASE-RELATED"/>
    <property type="match status" value="1"/>
</dbReference>
<feature type="transmembrane region" description="Helical" evidence="7">
    <location>
        <begin position="449"/>
        <end position="470"/>
    </location>
</feature>
<keyword evidence="3 7" id="KW-0812">Transmembrane</keyword>
<keyword evidence="5 7" id="KW-0472">Membrane</keyword>
<feature type="transmembrane region" description="Helical" evidence="7">
    <location>
        <begin position="330"/>
        <end position="349"/>
    </location>
</feature>
<evidence type="ECO:0000256" key="5">
    <source>
        <dbReference type="ARBA" id="ARBA00023136"/>
    </source>
</evidence>
<feature type="transmembrane region" description="Helical" evidence="7">
    <location>
        <begin position="130"/>
        <end position="149"/>
    </location>
</feature>
<sequence>MSNTTPVITPRPLEPEQKLGGTEHVDLCDRLDDEKQPGGVDNAVSDPNMTVRENRLVRRVDFYVLPILAIIFAVSIIDRINVGSARVLGMQQDLQLTGNRYNVILQTFFPAYLLAELPSNYILVKVNPKNWLSFLVIAWGAVLTGMGFTNNWKVTAFVRFLLGIFEGGVLPGIVYIISCWYCRYEVHRRLSWAYSVGVLASAFAGVLAYALGLMDGIRDMKGWRWIFALEGAATMLIGIASYFAIPEFPENSKLLNSEDKELYTARLMRDRGNANVEKITLSILKEVLSDWTSWFQFLLFTFTNTSTYSLAFFVPTILTGMGYTGLKASLYSAWPYLATMGAMWIFAYISDKTRMRTPVICVQSLLLLIGLLLIRPNYSNEVRYFGVFLATIGCQCNVPAQLSLAQSNASGSAKRSIMAAVVVWGGPIGGIVGSNIFRQQDAPTYVPGLYTTVAMAVLIIAGNIVLALVYHRRNRIAEKNNTLVDGVPGFKHSL</sequence>
<evidence type="ECO:0000256" key="6">
    <source>
        <dbReference type="SAM" id="MobiDB-lite"/>
    </source>
</evidence>
<evidence type="ECO:0000256" key="1">
    <source>
        <dbReference type="ARBA" id="ARBA00004141"/>
    </source>
</evidence>
<dbReference type="SUPFAM" id="SSF103473">
    <property type="entry name" value="MFS general substrate transporter"/>
    <property type="match status" value="1"/>
</dbReference>